<proteinExistence type="predicted"/>
<evidence type="ECO:0000313" key="2">
    <source>
        <dbReference type="EMBL" id="MEU6802948.1"/>
    </source>
</evidence>
<accession>A0ABV3B0I0</accession>
<evidence type="ECO:0000313" key="3">
    <source>
        <dbReference type="Proteomes" id="UP001551189"/>
    </source>
</evidence>
<keyword evidence="3" id="KW-1185">Reference proteome</keyword>
<feature type="compositionally biased region" description="Pro residues" evidence="1">
    <location>
        <begin position="20"/>
        <end position="31"/>
    </location>
</feature>
<reference evidence="2 3" key="1">
    <citation type="submission" date="2024-06" db="EMBL/GenBank/DDBJ databases">
        <title>The Natural Products Discovery Center: Release of the First 8490 Sequenced Strains for Exploring Actinobacteria Biosynthetic Diversity.</title>
        <authorList>
            <person name="Kalkreuter E."/>
            <person name="Kautsar S.A."/>
            <person name="Yang D."/>
            <person name="Bader C.D."/>
            <person name="Teijaro C.N."/>
            <person name="Fluegel L."/>
            <person name="Davis C.M."/>
            <person name="Simpson J.R."/>
            <person name="Lauterbach L."/>
            <person name="Steele A.D."/>
            <person name="Gui C."/>
            <person name="Meng S."/>
            <person name="Li G."/>
            <person name="Viehrig K."/>
            <person name="Ye F."/>
            <person name="Su P."/>
            <person name="Kiefer A.F."/>
            <person name="Nichols A."/>
            <person name="Cepeda A.J."/>
            <person name="Yan W."/>
            <person name="Fan B."/>
            <person name="Jiang Y."/>
            <person name="Adhikari A."/>
            <person name="Zheng C.-J."/>
            <person name="Schuster L."/>
            <person name="Cowan T.M."/>
            <person name="Smanski M.J."/>
            <person name="Chevrette M.G."/>
            <person name="De Carvalho L.P.S."/>
            <person name="Shen B."/>
        </authorList>
    </citation>
    <scope>NUCLEOTIDE SEQUENCE [LARGE SCALE GENOMIC DNA]</scope>
    <source>
        <strain evidence="2 3">NPDC046851</strain>
    </source>
</reference>
<gene>
    <name evidence="2" type="ORF">ABZ931_18305</name>
</gene>
<protein>
    <submittedName>
        <fullName evidence="2">Uncharacterized protein</fullName>
    </submittedName>
</protein>
<feature type="non-terminal residue" evidence="2">
    <location>
        <position position="1"/>
    </location>
</feature>
<organism evidence="2 3">
    <name type="scientific">Streptomyces neyagawaensis</name>
    <dbReference type="NCBI Taxonomy" id="42238"/>
    <lineage>
        <taxon>Bacteria</taxon>
        <taxon>Bacillati</taxon>
        <taxon>Actinomycetota</taxon>
        <taxon>Actinomycetes</taxon>
        <taxon>Kitasatosporales</taxon>
        <taxon>Streptomycetaceae</taxon>
        <taxon>Streptomyces</taxon>
    </lineage>
</organism>
<feature type="compositionally biased region" description="Low complexity" evidence="1">
    <location>
        <begin position="75"/>
        <end position="85"/>
    </location>
</feature>
<dbReference type="Proteomes" id="UP001551189">
    <property type="component" value="Unassembled WGS sequence"/>
</dbReference>
<evidence type="ECO:0000256" key="1">
    <source>
        <dbReference type="SAM" id="MobiDB-lite"/>
    </source>
</evidence>
<comment type="caution">
    <text evidence="2">The sequence shown here is derived from an EMBL/GenBank/DDBJ whole genome shotgun (WGS) entry which is preliminary data.</text>
</comment>
<name>A0ABV3B0I0_9ACTN</name>
<dbReference type="EMBL" id="JBEYXT010000075">
    <property type="protein sequence ID" value="MEU6802948.1"/>
    <property type="molecule type" value="Genomic_DNA"/>
</dbReference>
<feature type="compositionally biased region" description="Acidic residues" evidence="1">
    <location>
        <begin position="45"/>
        <end position="74"/>
    </location>
</feature>
<sequence>CRVRRSRRALVSWSSAAPCQLPPPHPPPPPQEDPHDELLPHDDELLPQDDELLPQDEPPPPDEECLSSLDEDEPLSPTAAAPPSTHQLWSLPWCVSLWLLPRRALPPP</sequence>
<feature type="compositionally biased region" description="Basic and acidic residues" evidence="1">
    <location>
        <begin position="32"/>
        <end position="44"/>
    </location>
</feature>
<feature type="region of interest" description="Disordered" evidence="1">
    <location>
        <begin position="1"/>
        <end position="85"/>
    </location>
</feature>